<dbReference type="SUPFAM" id="SSF53613">
    <property type="entry name" value="Ribokinase-like"/>
    <property type="match status" value="1"/>
</dbReference>
<dbReference type="RefSeq" id="WP_220586315.1">
    <property type="nucleotide sequence ID" value="NZ_RKLQ01000001.1"/>
</dbReference>
<organism evidence="5 6">
    <name type="scientific">Haloarcula salinisoli</name>
    <dbReference type="NCBI Taxonomy" id="2487746"/>
    <lineage>
        <taxon>Archaea</taxon>
        <taxon>Methanobacteriati</taxon>
        <taxon>Methanobacteriota</taxon>
        <taxon>Stenosarchaea group</taxon>
        <taxon>Halobacteria</taxon>
        <taxon>Halobacteriales</taxon>
        <taxon>Haloarculaceae</taxon>
        <taxon>Haloarcula</taxon>
    </lineage>
</organism>
<evidence type="ECO:0000256" key="1">
    <source>
        <dbReference type="ARBA" id="ARBA00010688"/>
    </source>
</evidence>
<dbReference type="InterPro" id="IPR050306">
    <property type="entry name" value="PfkB_Carbo_kinase"/>
</dbReference>
<dbReference type="GO" id="GO:0016301">
    <property type="term" value="F:kinase activity"/>
    <property type="evidence" value="ECO:0007669"/>
    <property type="project" value="UniProtKB-KW"/>
</dbReference>
<dbReference type="PANTHER" id="PTHR43085">
    <property type="entry name" value="HEXOKINASE FAMILY MEMBER"/>
    <property type="match status" value="1"/>
</dbReference>
<dbReference type="Proteomes" id="UP000783863">
    <property type="component" value="Unassembled WGS sequence"/>
</dbReference>
<name>A0A8J8C694_9EURY</name>
<comment type="similarity">
    <text evidence="1">Belongs to the carbohydrate kinase PfkB family.</text>
</comment>
<sequence>MSIVSFGDTALRFATREGERFETAREVGLHVDGISSNAAAVASRLGAEAVWLSKLADTPLGRRAVAELHEHGLETEVTWTGPEDGRHGLKFHESGTPPREPRLFQDRADTALATVSPGDFPVGRVQEADAVFTTGSMAALSDGAAETAGALLRSAPGLRAMDLDFYPGIWGAETAHDTLADLFDPVELLFAREEGAQAVFDRTGSPRELVHTIASDYDFSHVILTRSEYGVVGYHDGVLHEQDAFETEGANSAGQHAALVGAVLQQLTDGASTDTALSHGAAAAALARTMTGPLPPIEPADVEALVQSASGGR</sequence>
<dbReference type="PANTHER" id="PTHR43085:SF57">
    <property type="entry name" value="CARBOHYDRATE KINASE PFKB DOMAIN-CONTAINING PROTEIN"/>
    <property type="match status" value="1"/>
</dbReference>
<keyword evidence="3 5" id="KW-0418">Kinase</keyword>
<dbReference type="InterPro" id="IPR011611">
    <property type="entry name" value="PfkB_dom"/>
</dbReference>
<dbReference type="Gene3D" id="3.40.1190.20">
    <property type="match status" value="1"/>
</dbReference>
<feature type="domain" description="Carbohydrate kinase PfkB" evidence="4">
    <location>
        <begin position="3"/>
        <end position="296"/>
    </location>
</feature>
<gene>
    <name evidence="5" type="ORF">EGD98_00120</name>
</gene>
<protein>
    <submittedName>
        <fullName evidence="5">Carbohydrate kinase family protein</fullName>
    </submittedName>
</protein>
<comment type="caution">
    <text evidence="5">The sequence shown here is derived from an EMBL/GenBank/DDBJ whole genome shotgun (WGS) entry which is preliminary data.</text>
</comment>
<evidence type="ECO:0000259" key="4">
    <source>
        <dbReference type="Pfam" id="PF00294"/>
    </source>
</evidence>
<evidence type="ECO:0000256" key="3">
    <source>
        <dbReference type="ARBA" id="ARBA00022777"/>
    </source>
</evidence>
<proteinExistence type="inferred from homology"/>
<reference evidence="5" key="1">
    <citation type="submission" date="2021-06" db="EMBL/GenBank/DDBJ databases">
        <title>Halomicroarcula sp. F24A a new haloarchaeum isolated from saline soil.</title>
        <authorList>
            <person name="Duran-Viseras A."/>
            <person name="Sanchez-Porro C."/>
            <person name="Ventosa A."/>
        </authorList>
    </citation>
    <scope>NUCLEOTIDE SEQUENCE</scope>
    <source>
        <strain evidence="5">F24A</strain>
    </source>
</reference>
<dbReference type="Pfam" id="PF00294">
    <property type="entry name" value="PfkB"/>
    <property type="match status" value="1"/>
</dbReference>
<evidence type="ECO:0000313" key="5">
    <source>
        <dbReference type="EMBL" id="MBX0302066.1"/>
    </source>
</evidence>
<evidence type="ECO:0000256" key="2">
    <source>
        <dbReference type="ARBA" id="ARBA00022679"/>
    </source>
</evidence>
<dbReference type="AlphaFoldDB" id="A0A8J8C694"/>
<evidence type="ECO:0000313" key="6">
    <source>
        <dbReference type="Proteomes" id="UP000783863"/>
    </source>
</evidence>
<dbReference type="EMBL" id="RKLQ01000001">
    <property type="protein sequence ID" value="MBX0302066.1"/>
    <property type="molecule type" value="Genomic_DNA"/>
</dbReference>
<dbReference type="InterPro" id="IPR029056">
    <property type="entry name" value="Ribokinase-like"/>
</dbReference>
<keyword evidence="6" id="KW-1185">Reference proteome</keyword>
<keyword evidence="2" id="KW-0808">Transferase</keyword>
<accession>A0A8J8C694</accession>